<dbReference type="Gramene" id="Zm00001eb353090_T001">
    <property type="protein sequence ID" value="Zm00001eb353090_P001"/>
    <property type="gene ID" value="Zm00001eb353090"/>
</dbReference>
<dbReference type="EnsemblPlants" id="Zm00001eb353090_T001">
    <property type="protein sequence ID" value="Zm00001eb353090_P001"/>
    <property type="gene ID" value="Zm00001eb353090"/>
</dbReference>
<feature type="compositionally biased region" description="Polar residues" evidence="1">
    <location>
        <begin position="28"/>
        <end position="38"/>
    </location>
</feature>
<feature type="compositionally biased region" description="Basic and acidic residues" evidence="1">
    <location>
        <begin position="549"/>
        <end position="565"/>
    </location>
</feature>
<organism evidence="2 3">
    <name type="scientific">Zea mays</name>
    <name type="common">Maize</name>
    <dbReference type="NCBI Taxonomy" id="4577"/>
    <lineage>
        <taxon>Eukaryota</taxon>
        <taxon>Viridiplantae</taxon>
        <taxon>Streptophyta</taxon>
        <taxon>Embryophyta</taxon>
        <taxon>Tracheophyta</taxon>
        <taxon>Spermatophyta</taxon>
        <taxon>Magnoliopsida</taxon>
        <taxon>Liliopsida</taxon>
        <taxon>Poales</taxon>
        <taxon>Poaceae</taxon>
        <taxon>PACMAD clade</taxon>
        <taxon>Panicoideae</taxon>
        <taxon>Andropogonodae</taxon>
        <taxon>Andropogoneae</taxon>
        <taxon>Tripsacinae</taxon>
        <taxon>Zea</taxon>
    </lineage>
</organism>
<keyword evidence="3" id="KW-1185">Reference proteome</keyword>
<feature type="region of interest" description="Disordered" evidence="1">
    <location>
        <begin position="516"/>
        <end position="595"/>
    </location>
</feature>
<evidence type="ECO:0000256" key="1">
    <source>
        <dbReference type="SAM" id="MobiDB-lite"/>
    </source>
</evidence>
<protein>
    <submittedName>
        <fullName evidence="2">Uncharacterized protein</fullName>
    </submittedName>
</protein>
<reference evidence="2" key="3">
    <citation type="submission" date="2021-05" db="UniProtKB">
        <authorList>
            <consortium name="EnsemblPlants"/>
        </authorList>
    </citation>
    <scope>IDENTIFICATION</scope>
    <source>
        <strain evidence="2">cv. B73</strain>
    </source>
</reference>
<dbReference type="PANTHER" id="PTHR33170">
    <property type="entry name" value="DUF4283 DOMAIN-CONTAINING PROTEIN-RELATED"/>
    <property type="match status" value="1"/>
</dbReference>
<feature type="region of interest" description="Disordered" evidence="1">
    <location>
        <begin position="462"/>
        <end position="503"/>
    </location>
</feature>
<feature type="region of interest" description="Disordered" evidence="1">
    <location>
        <begin position="268"/>
        <end position="303"/>
    </location>
</feature>
<feature type="region of interest" description="Disordered" evidence="1">
    <location>
        <begin position="1"/>
        <end position="53"/>
    </location>
</feature>
<feature type="region of interest" description="Disordered" evidence="1">
    <location>
        <begin position="170"/>
        <end position="191"/>
    </location>
</feature>
<name>A0A804UGR1_MAIZE</name>
<reference evidence="3" key="1">
    <citation type="journal article" date="2009" name="Science">
        <title>The B73 maize genome: complexity, diversity, and dynamics.</title>
        <authorList>
            <person name="Schnable P.S."/>
            <person name="Ware D."/>
            <person name="Fulton R.S."/>
            <person name="Stein J.C."/>
            <person name="Wei F."/>
            <person name="Pasternak S."/>
            <person name="Liang C."/>
            <person name="Zhang J."/>
            <person name="Fulton L."/>
            <person name="Graves T.A."/>
            <person name="Minx P."/>
            <person name="Reily A.D."/>
            <person name="Courtney L."/>
            <person name="Kruchowski S.S."/>
            <person name="Tomlinson C."/>
            <person name="Strong C."/>
            <person name="Delehaunty K."/>
            <person name="Fronick C."/>
            <person name="Courtney B."/>
            <person name="Rock S.M."/>
            <person name="Belter E."/>
            <person name="Du F."/>
            <person name="Kim K."/>
            <person name="Abbott R.M."/>
            <person name="Cotton M."/>
            <person name="Levy A."/>
            <person name="Marchetto P."/>
            <person name="Ochoa K."/>
            <person name="Jackson S.M."/>
            <person name="Gillam B."/>
            <person name="Chen W."/>
            <person name="Yan L."/>
            <person name="Higginbotham J."/>
            <person name="Cardenas M."/>
            <person name="Waligorski J."/>
            <person name="Applebaum E."/>
            <person name="Phelps L."/>
            <person name="Falcone J."/>
            <person name="Kanchi K."/>
            <person name="Thane T."/>
            <person name="Scimone A."/>
            <person name="Thane N."/>
            <person name="Henke J."/>
            <person name="Wang T."/>
            <person name="Ruppert J."/>
            <person name="Shah N."/>
            <person name="Rotter K."/>
            <person name="Hodges J."/>
            <person name="Ingenthron E."/>
            <person name="Cordes M."/>
            <person name="Kohlberg S."/>
            <person name="Sgro J."/>
            <person name="Delgado B."/>
            <person name="Mead K."/>
            <person name="Chinwalla A."/>
            <person name="Leonard S."/>
            <person name="Crouse K."/>
            <person name="Collura K."/>
            <person name="Kudrna D."/>
            <person name="Currie J."/>
            <person name="He R."/>
            <person name="Angelova A."/>
            <person name="Rajasekar S."/>
            <person name="Mueller T."/>
            <person name="Lomeli R."/>
            <person name="Scara G."/>
            <person name="Ko A."/>
            <person name="Delaney K."/>
            <person name="Wissotski M."/>
            <person name="Lopez G."/>
            <person name="Campos D."/>
            <person name="Braidotti M."/>
            <person name="Ashley E."/>
            <person name="Golser W."/>
            <person name="Kim H."/>
            <person name="Lee S."/>
            <person name="Lin J."/>
            <person name="Dujmic Z."/>
            <person name="Kim W."/>
            <person name="Talag J."/>
            <person name="Zuccolo A."/>
            <person name="Fan C."/>
            <person name="Sebastian A."/>
            <person name="Kramer M."/>
            <person name="Spiegel L."/>
            <person name="Nascimento L."/>
            <person name="Zutavern T."/>
            <person name="Miller B."/>
            <person name="Ambroise C."/>
            <person name="Muller S."/>
            <person name="Spooner W."/>
            <person name="Narechania A."/>
            <person name="Ren L."/>
            <person name="Wei S."/>
            <person name="Kumari S."/>
            <person name="Faga B."/>
            <person name="Levy M.J."/>
            <person name="McMahan L."/>
            <person name="Van Buren P."/>
            <person name="Vaughn M.W."/>
            <person name="Ying K."/>
            <person name="Yeh C.-T."/>
            <person name="Emrich S.J."/>
            <person name="Jia Y."/>
            <person name="Kalyanaraman A."/>
            <person name="Hsia A.-P."/>
            <person name="Barbazuk W.B."/>
            <person name="Baucom R.S."/>
            <person name="Brutnell T.P."/>
            <person name="Carpita N.C."/>
            <person name="Chaparro C."/>
            <person name="Chia J.-M."/>
            <person name="Deragon J.-M."/>
            <person name="Estill J.C."/>
            <person name="Fu Y."/>
            <person name="Jeddeloh J.A."/>
            <person name="Han Y."/>
            <person name="Lee H."/>
            <person name="Li P."/>
            <person name="Lisch D.R."/>
            <person name="Liu S."/>
            <person name="Liu Z."/>
            <person name="Nagel D.H."/>
            <person name="McCann M.C."/>
            <person name="SanMiguel P."/>
            <person name="Myers A.M."/>
            <person name="Nettleton D."/>
            <person name="Nguyen J."/>
            <person name="Penning B.W."/>
            <person name="Ponnala L."/>
            <person name="Schneider K.L."/>
            <person name="Schwartz D.C."/>
            <person name="Sharma A."/>
            <person name="Soderlund C."/>
            <person name="Springer N.M."/>
            <person name="Sun Q."/>
            <person name="Wang H."/>
            <person name="Waterman M."/>
            <person name="Westerman R."/>
            <person name="Wolfgruber T.K."/>
            <person name="Yang L."/>
            <person name="Yu Y."/>
            <person name="Zhang L."/>
            <person name="Zhou S."/>
            <person name="Zhu Q."/>
            <person name="Bennetzen J.L."/>
            <person name="Dawe R.K."/>
            <person name="Jiang J."/>
            <person name="Jiang N."/>
            <person name="Presting G.G."/>
            <person name="Wessler S.R."/>
            <person name="Aluru S."/>
            <person name="Martienssen R.A."/>
            <person name="Clifton S.W."/>
            <person name="McCombie W.R."/>
            <person name="Wing R.A."/>
            <person name="Wilson R.K."/>
        </authorList>
    </citation>
    <scope>NUCLEOTIDE SEQUENCE [LARGE SCALE GENOMIC DNA]</scope>
    <source>
        <strain evidence="3">cv. B73</strain>
    </source>
</reference>
<feature type="compositionally biased region" description="Basic and acidic residues" evidence="1">
    <location>
        <begin position="462"/>
        <end position="475"/>
    </location>
</feature>
<dbReference type="PANTHER" id="PTHR33170:SF22">
    <property type="entry name" value="OS10G0417100 PROTEIN"/>
    <property type="match status" value="1"/>
</dbReference>
<dbReference type="InParanoid" id="A0A804UGR1"/>
<dbReference type="AlphaFoldDB" id="A0A804UGR1"/>
<evidence type="ECO:0000313" key="2">
    <source>
        <dbReference type="EnsemblPlants" id="Zm00001eb353090_P001"/>
    </source>
</evidence>
<feature type="compositionally biased region" description="Basic and acidic residues" evidence="1">
    <location>
        <begin position="576"/>
        <end position="595"/>
    </location>
</feature>
<proteinExistence type="predicted"/>
<accession>A0A804UGR1</accession>
<feature type="compositionally biased region" description="Polar residues" evidence="1">
    <location>
        <begin position="530"/>
        <end position="542"/>
    </location>
</feature>
<feature type="compositionally biased region" description="Acidic residues" evidence="1">
    <location>
        <begin position="639"/>
        <end position="648"/>
    </location>
</feature>
<feature type="compositionally biased region" description="Basic and acidic residues" evidence="1">
    <location>
        <begin position="484"/>
        <end position="494"/>
    </location>
</feature>
<sequence length="648" mass="73155">MAAIPRTSEVMERSEPMHVGPMPPSNLRLHQSGLNSGNLRKENRRHDSKSHHLSGRVEIEEQSIVNQEFCACNNDSSFEFVDLRSMKIKHTPMMLRWKSGRNQSLNPWKIHGDLIPSWITPPRGDAVLPQFRDSRGCIEEKCKAVVKKTEEVEGLWGKIPESDISRNANAESAHLCSPPNPKPHTYISSPVHTSKPQIERFVGHFWGRSQKSYASVVKANCAPIVVVKMQPRGAGRRGAAHGYGRGSGRDHVWRRIEDGAIQNQKGGRTIEEADMGEDGDTLNQGNPSPWEGQVNRSEEKNEDSWKVNAKGCLQKGWFRISGIPMEQRSLVTIAKVGGLVGKVIEIDERTRLRNEYVRARIACRDVTVVPGVVESSLGLFLYDFFFEREIHSEEDEQSLEAGIRVDDSYQKAAKRSKYEGKMQKENKVDYGNLDDGSIKQHDDCSKKTQSFTYQMKGLDKNTNKGKNVGDEEIKTGKSYSSCSGEEKNKVHITDSEDDDDSDLLGEDLMAMKKQLDLNEKEVENSEEFISGTQGSTILNVSQEEGEDFSDQRKRDDDTMHHEDSQKSMPSPIPVRRVSERLKKDMGIRNEEKNRRMAVKRNLEGLSKKELQDLLHDGVKLLLKATNARNSGRELQGNNEDGDQTLDME</sequence>
<evidence type="ECO:0000313" key="3">
    <source>
        <dbReference type="Proteomes" id="UP000007305"/>
    </source>
</evidence>
<feature type="region of interest" description="Disordered" evidence="1">
    <location>
        <begin position="625"/>
        <end position="648"/>
    </location>
</feature>
<dbReference type="Proteomes" id="UP000007305">
    <property type="component" value="Chromosome 8"/>
</dbReference>
<reference evidence="2" key="2">
    <citation type="submission" date="2019-07" db="EMBL/GenBank/DDBJ databases">
        <authorList>
            <person name="Seetharam A."/>
            <person name="Woodhouse M."/>
            <person name="Cannon E."/>
        </authorList>
    </citation>
    <scope>NUCLEOTIDE SEQUENCE [LARGE SCALE GENOMIC DNA]</scope>
    <source>
        <strain evidence="2">cv. B73</strain>
    </source>
</reference>